<evidence type="ECO:0000313" key="2">
    <source>
        <dbReference type="Proteomes" id="UP000076502"/>
    </source>
</evidence>
<proteinExistence type="predicted"/>
<accession>A0A154PHP8</accession>
<reference evidence="1 2" key="1">
    <citation type="submission" date="2015-07" db="EMBL/GenBank/DDBJ databases">
        <title>The genome of Dufourea novaeangliae.</title>
        <authorList>
            <person name="Pan H."/>
            <person name="Kapheim K."/>
        </authorList>
    </citation>
    <scope>NUCLEOTIDE SEQUENCE [LARGE SCALE GENOMIC DNA]</scope>
    <source>
        <strain evidence="1">0120121106</strain>
        <tissue evidence="1">Whole body</tissue>
    </source>
</reference>
<protein>
    <submittedName>
        <fullName evidence="1">Uncharacterized protein</fullName>
    </submittedName>
</protein>
<dbReference type="AlphaFoldDB" id="A0A154PHP8"/>
<sequence>MEANNFPRSNESVAHLYVRLQVVTKVIPIQVSFKCWGQHDLQVVETNNY</sequence>
<evidence type="ECO:0000313" key="1">
    <source>
        <dbReference type="EMBL" id="KZC10720.1"/>
    </source>
</evidence>
<dbReference type="Proteomes" id="UP000076502">
    <property type="component" value="Unassembled WGS sequence"/>
</dbReference>
<dbReference type="EMBL" id="KQ434896">
    <property type="protein sequence ID" value="KZC10720.1"/>
    <property type="molecule type" value="Genomic_DNA"/>
</dbReference>
<keyword evidence="2" id="KW-1185">Reference proteome</keyword>
<gene>
    <name evidence="1" type="ORF">WN55_02208</name>
</gene>
<organism evidence="1 2">
    <name type="scientific">Dufourea novaeangliae</name>
    <name type="common">Sweat bee</name>
    <dbReference type="NCBI Taxonomy" id="178035"/>
    <lineage>
        <taxon>Eukaryota</taxon>
        <taxon>Metazoa</taxon>
        <taxon>Ecdysozoa</taxon>
        <taxon>Arthropoda</taxon>
        <taxon>Hexapoda</taxon>
        <taxon>Insecta</taxon>
        <taxon>Pterygota</taxon>
        <taxon>Neoptera</taxon>
        <taxon>Endopterygota</taxon>
        <taxon>Hymenoptera</taxon>
        <taxon>Apocrita</taxon>
        <taxon>Aculeata</taxon>
        <taxon>Apoidea</taxon>
        <taxon>Anthophila</taxon>
        <taxon>Halictidae</taxon>
        <taxon>Rophitinae</taxon>
        <taxon>Dufourea</taxon>
    </lineage>
</organism>
<name>A0A154PHP8_DUFNO</name>